<dbReference type="HOGENOM" id="CLU_158407_0_0_11"/>
<keyword evidence="1" id="KW-0812">Transmembrane</keyword>
<dbReference type="EMBL" id="CM001440">
    <property type="protein sequence ID" value="EHR61456.1"/>
    <property type="molecule type" value="Genomic_DNA"/>
</dbReference>
<keyword evidence="3" id="KW-1185">Reference proteome</keyword>
<keyword evidence="1" id="KW-0472">Membrane</keyword>
<protein>
    <submittedName>
        <fullName evidence="2">Uncharacterized protein</fullName>
    </submittedName>
</protein>
<proteinExistence type="predicted"/>
<feature type="transmembrane region" description="Helical" evidence="1">
    <location>
        <begin position="21"/>
        <end position="38"/>
    </location>
</feature>
<gene>
    <name evidence="2" type="ORF">SaccyDRAFT_2597</name>
</gene>
<evidence type="ECO:0000256" key="1">
    <source>
        <dbReference type="SAM" id="Phobius"/>
    </source>
</evidence>
<name>H5XF46_9PSEU</name>
<dbReference type="AlphaFoldDB" id="H5XF46"/>
<feature type="transmembrane region" description="Helical" evidence="1">
    <location>
        <begin position="50"/>
        <end position="70"/>
    </location>
</feature>
<sequence>MAASARRTSVLGMDVLKELRWPLVLGLGVLALARPVVNTVFDHIDADRPAGLPVILTSVITVLWIAAVGFSAVTRPVLTLVCTGLAYAVLSTVLSGVLSPLLTGELQGPLAKPFAIVPMLLVNGLWGAAAGSLALLLQRARGVRPPTGTPSA</sequence>
<keyword evidence="1" id="KW-1133">Transmembrane helix</keyword>
<reference evidence="2 3" key="1">
    <citation type="submission" date="2011-11" db="EMBL/GenBank/DDBJ databases">
        <title>The Noncontiguous Finished sequence of Saccharomonospora cyanea NA-134.</title>
        <authorList>
            <consortium name="US DOE Joint Genome Institute"/>
            <person name="Lucas S."/>
            <person name="Han J."/>
            <person name="Lapidus A."/>
            <person name="Cheng J.-F."/>
            <person name="Goodwin L."/>
            <person name="Pitluck S."/>
            <person name="Peters L."/>
            <person name="Ovchinnikova G."/>
            <person name="Lu M."/>
            <person name="Detter J.C."/>
            <person name="Han C."/>
            <person name="Tapia R."/>
            <person name="Land M."/>
            <person name="Hauser L."/>
            <person name="Kyrpides N."/>
            <person name="Ivanova N."/>
            <person name="Pagani I."/>
            <person name="Brambilla E.-M."/>
            <person name="Klenk H.-P."/>
            <person name="Woyke T."/>
        </authorList>
    </citation>
    <scope>NUCLEOTIDE SEQUENCE [LARGE SCALE GENOMIC DNA]</scope>
    <source>
        <strain evidence="2 3">NA-134</strain>
    </source>
</reference>
<evidence type="ECO:0000313" key="3">
    <source>
        <dbReference type="Proteomes" id="UP000002791"/>
    </source>
</evidence>
<evidence type="ECO:0000313" key="2">
    <source>
        <dbReference type="EMBL" id="EHR61456.1"/>
    </source>
</evidence>
<feature type="transmembrane region" description="Helical" evidence="1">
    <location>
        <begin position="114"/>
        <end position="137"/>
    </location>
</feature>
<dbReference type="eggNOG" id="ENOG5032TW5">
    <property type="taxonomic scope" value="Bacteria"/>
</dbReference>
<dbReference type="STRING" id="882082.SaccyDRAFT_2597"/>
<accession>H5XF46</accession>
<dbReference type="Proteomes" id="UP000002791">
    <property type="component" value="Chromosome"/>
</dbReference>
<feature type="transmembrane region" description="Helical" evidence="1">
    <location>
        <begin position="77"/>
        <end position="102"/>
    </location>
</feature>
<organism evidence="2 3">
    <name type="scientific">Saccharomonospora cyanea NA-134</name>
    <dbReference type="NCBI Taxonomy" id="882082"/>
    <lineage>
        <taxon>Bacteria</taxon>
        <taxon>Bacillati</taxon>
        <taxon>Actinomycetota</taxon>
        <taxon>Actinomycetes</taxon>
        <taxon>Pseudonocardiales</taxon>
        <taxon>Pseudonocardiaceae</taxon>
        <taxon>Saccharomonospora</taxon>
    </lineage>
</organism>